<dbReference type="EMBL" id="AP022325">
    <property type="protein sequence ID" value="BBU47850.1"/>
    <property type="molecule type" value="Genomic_DNA"/>
</dbReference>
<dbReference type="Gene3D" id="3.30.420.40">
    <property type="match status" value="2"/>
</dbReference>
<proteinExistence type="inferred from homology"/>
<evidence type="ECO:0000313" key="3">
    <source>
        <dbReference type="Proteomes" id="UP000464317"/>
    </source>
</evidence>
<gene>
    <name evidence="2" type="ORF">JPM2_5430</name>
</gene>
<keyword evidence="3" id="KW-1185">Reference proteome</keyword>
<dbReference type="KEGG" id="mfel:JPM2_5430"/>
<dbReference type="Proteomes" id="UP000464317">
    <property type="component" value="Chromosome"/>
</dbReference>
<evidence type="ECO:0000313" key="2">
    <source>
        <dbReference type="EMBL" id="BBU47850.1"/>
    </source>
</evidence>
<evidence type="ECO:0008006" key="4">
    <source>
        <dbReference type="Google" id="ProtNLM"/>
    </source>
</evidence>
<evidence type="ECO:0000256" key="1">
    <source>
        <dbReference type="ARBA" id="ARBA00006479"/>
    </source>
</evidence>
<dbReference type="InterPro" id="IPR043129">
    <property type="entry name" value="ATPase_NBD"/>
</dbReference>
<accession>A0A809RW20</accession>
<reference evidence="2 3" key="1">
    <citation type="submission" date="2020-01" db="EMBL/GenBank/DDBJ databases">
        <title>Complete genome sequence of Mycoplasma felis strain Myco-2.</title>
        <authorList>
            <person name="Kinoshita Y."/>
            <person name="Niwa H."/>
            <person name="Uchida-Fujii E."/>
            <person name="Nukada T."/>
        </authorList>
    </citation>
    <scope>NUCLEOTIDE SEQUENCE [LARGE SCALE GENOMIC DNA]</scope>
    <source>
        <strain evidence="2 3">Myco-2</strain>
    </source>
</reference>
<dbReference type="Pfam" id="PF00480">
    <property type="entry name" value="ROK"/>
    <property type="match status" value="1"/>
</dbReference>
<dbReference type="SUPFAM" id="SSF53067">
    <property type="entry name" value="Actin-like ATPase domain"/>
    <property type="match status" value="1"/>
</dbReference>
<dbReference type="PANTHER" id="PTHR18964:SF149">
    <property type="entry name" value="BIFUNCTIONAL UDP-N-ACETYLGLUCOSAMINE 2-EPIMERASE_N-ACETYLMANNOSAMINE KINASE"/>
    <property type="match status" value="1"/>
</dbReference>
<dbReference type="AlphaFoldDB" id="A0A809RW20"/>
<protein>
    <recommendedName>
        <fullName evidence="4">Glucokinase</fullName>
    </recommendedName>
</protein>
<comment type="similarity">
    <text evidence="1">Belongs to the ROK (NagC/XylR) family.</text>
</comment>
<dbReference type="RefSeq" id="WP_161553266.1">
    <property type="nucleotide sequence ID" value="NZ_AP022325.1"/>
</dbReference>
<dbReference type="CDD" id="cd23763">
    <property type="entry name" value="ASKHA_ATPase_ROK"/>
    <property type="match status" value="1"/>
</dbReference>
<organism evidence="2 3">
    <name type="scientific">Mycoplasmopsis felis</name>
    <dbReference type="NCBI Taxonomy" id="33923"/>
    <lineage>
        <taxon>Bacteria</taxon>
        <taxon>Bacillati</taxon>
        <taxon>Mycoplasmatota</taxon>
        <taxon>Mycoplasmoidales</taxon>
        <taxon>Metamycoplasmataceae</taxon>
        <taxon>Mycoplasmopsis</taxon>
    </lineage>
</organism>
<dbReference type="InterPro" id="IPR000600">
    <property type="entry name" value="ROK"/>
</dbReference>
<name>A0A809RW20_9BACT</name>
<sequence>MKYQDFKNYAVIDVGGTNTRFALFNKNGEIIHKIKTKTNYTNAFETSDWIIEQINKNNINYLALCIPGPSDYENGIILNSPNLGGTWRNFDLKNYLLKNTSLKDIVFENDANAMALANHKNFNKTKNEISQFFTLSTGFGAGLIINDQIYHGNNYYAQEIAQIPVSKHSFQGTSRLKNSYALELHCSGTGIETKAKFLGLNKSAKEIFELSKTNEIAEEIVNQAKDTLRDIFAISAGILAPHNYFIGGSLGLAQKEMVKQAFQEAKEISDFNHFYGINLYFDELGDDSALIGLYYLIKQRNN</sequence>
<dbReference type="PANTHER" id="PTHR18964">
    <property type="entry name" value="ROK (REPRESSOR, ORF, KINASE) FAMILY"/>
    <property type="match status" value="1"/>
</dbReference>
<dbReference type="GeneID" id="89496776"/>